<evidence type="ECO:0000256" key="6">
    <source>
        <dbReference type="HAMAP-Rule" id="MF_00360"/>
    </source>
</evidence>
<organism evidence="8 10">
    <name type="scientific">Iodidimonas gelatinilytica</name>
    <dbReference type="NCBI Taxonomy" id="1236966"/>
    <lineage>
        <taxon>Bacteria</taxon>
        <taxon>Pseudomonadati</taxon>
        <taxon>Pseudomonadota</taxon>
        <taxon>Alphaproteobacteria</taxon>
        <taxon>Iodidimonadales</taxon>
        <taxon>Iodidimonadaceae</taxon>
        <taxon>Iodidimonas</taxon>
    </lineage>
</organism>
<evidence type="ECO:0000313" key="8">
    <source>
        <dbReference type="EMBL" id="GEQ96890.1"/>
    </source>
</evidence>
<keyword evidence="2 6" id="KW-0689">Ribosomal protein</keyword>
<dbReference type="PANTHER" id="PTHR21011">
    <property type="entry name" value="MITOCHONDRIAL 28S RIBOSOMAL PROTEIN S6"/>
    <property type="match status" value="1"/>
</dbReference>
<dbReference type="InterPro" id="IPR000529">
    <property type="entry name" value="Ribosomal_bS6"/>
</dbReference>
<sequence>MPYYEHIFIARQDVSTAQVESLTGELTKIVEDLGGRVAKNEYWGLRPLAYKVRKNRKGHYVLLNIDAPYPAVAEMERQAGLNEDILRFMTIRVDELEEGPSIFLRSKPERSDRRGGRPGGRDGGGRDGGREQRDRRD</sequence>
<dbReference type="GO" id="GO:0070181">
    <property type="term" value="F:small ribosomal subunit rRNA binding"/>
    <property type="evidence" value="ECO:0007669"/>
    <property type="project" value="TreeGrafter"/>
</dbReference>
<evidence type="ECO:0000313" key="11">
    <source>
        <dbReference type="Proteomes" id="UP000325187"/>
    </source>
</evidence>
<dbReference type="AlphaFoldDB" id="A0A5A7MLR3"/>
<feature type="compositionally biased region" description="Basic and acidic residues" evidence="7">
    <location>
        <begin position="106"/>
        <end position="137"/>
    </location>
</feature>
<dbReference type="InterPro" id="IPR014717">
    <property type="entry name" value="Transl_elong_EF1B/ribsomal_bS6"/>
</dbReference>
<dbReference type="Pfam" id="PF01250">
    <property type="entry name" value="Ribosomal_S6"/>
    <property type="match status" value="1"/>
</dbReference>
<keyword evidence="6" id="KW-0699">rRNA-binding</keyword>
<name>A0A5A7MLR3_9PROT</name>
<comment type="caution">
    <text evidence="8">The sequence shown here is derived from an EMBL/GenBank/DDBJ whole genome shotgun (WGS) entry which is preliminary data.</text>
</comment>
<dbReference type="InterPro" id="IPR035980">
    <property type="entry name" value="Ribosomal_bS6_sf"/>
</dbReference>
<dbReference type="SUPFAM" id="SSF54995">
    <property type="entry name" value="Ribosomal protein S6"/>
    <property type="match status" value="1"/>
</dbReference>
<dbReference type="InterPro" id="IPR020814">
    <property type="entry name" value="Ribosomal_S6_plastid/chlpt"/>
</dbReference>
<dbReference type="GO" id="GO:0006412">
    <property type="term" value="P:translation"/>
    <property type="evidence" value="ECO:0007669"/>
    <property type="project" value="UniProtKB-UniRule"/>
</dbReference>
<reference evidence="10 11" key="1">
    <citation type="submission" date="2019-09" db="EMBL/GenBank/DDBJ databases">
        <title>NBRP : Genome information of microbial organism related human and environment.</title>
        <authorList>
            <person name="Hattori M."/>
            <person name="Oshima K."/>
            <person name="Inaba H."/>
            <person name="Suda W."/>
            <person name="Sakamoto M."/>
            <person name="Iino T."/>
            <person name="Kitahara M."/>
            <person name="Oshida Y."/>
            <person name="Iida T."/>
            <person name="Kudo T."/>
            <person name="Itoh T."/>
            <person name="Ohkuma M."/>
        </authorList>
    </citation>
    <scope>NUCLEOTIDE SEQUENCE [LARGE SCALE GENOMIC DNA]</scope>
    <source>
        <strain evidence="8 10">Hi-2</strain>
        <strain evidence="9 11">Mie-1</strain>
    </source>
</reference>
<keyword evidence="3 6" id="KW-0687">Ribonucleoprotein</keyword>
<evidence type="ECO:0000256" key="4">
    <source>
        <dbReference type="ARBA" id="ARBA00035104"/>
    </source>
</evidence>
<dbReference type="GO" id="GO:0022627">
    <property type="term" value="C:cytosolic small ribosomal subunit"/>
    <property type="evidence" value="ECO:0007669"/>
    <property type="project" value="TreeGrafter"/>
</dbReference>
<dbReference type="CDD" id="cd00473">
    <property type="entry name" value="bS6"/>
    <property type="match status" value="1"/>
</dbReference>
<dbReference type="EMBL" id="BKCM01000008">
    <property type="protein sequence ID" value="GER01111.1"/>
    <property type="molecule type" value="Genomic_DNA"/>
</dbReference>
<dbReference type="NCBIfam" id="TIGR00166">
    <property type="entry name" value="S6"/>
    <property type="match status" value="1"/>
</dbReference>
<keyword evidence="11" id="KW-1185">Reference proteome</keyword>
<dbReference type="HAMAP" id="MF_00360">
    <property type="entry name" value="Ribosomal_bS6"/>
    <property type="match status" value="1"/>
</dbReference>
<dbReference type="GO" id="GO:0003735">
    <property type="term" value="F:structural constituent of ribosome"/>
    <property type="evidence" value="ECO:0007669"/>
    <property type="project" value="InterPro"/>
</dbReference>
<evidence type="ECO:0000256" key="7">
    <source>
        <dbReference type="SAM" id="MobiDB-lite"/>
    </source>
</evidence>
<keyword evidence="6" id="KW-0694">RNA-binding</keyword>
<dbReference type="Proteomes" id="UP000322084">
    <property type="component" value="Unassembled WGS sequence"/>
</dbReference>
<feature type="region of interest" description="Disordered" evidence="7">
    <location>
        <begin position="102"/>
        <end position="137"/>
    </location>
</feature>
<accession>A0A5A7MYG5</accession>
<accession>A0A5A7MLR3</accession>
<gene>
    <name evidence="6" type="primary">rpsF</name>
    <name evidence="8" type="ORF">JCM17844_05270</name>
    <name evidence="9" type="ORF">JCM17845_17340</name>
</gene>
<evidence type="ECO:0000256" key="2">
    <source>
        <dbReference type="ARBA" id="ARBA00022980"/>
    </source>
</evidence>
<dbReference type="PANTHER" id="PTHR21011:SF1">
    <property type="entry name" value="SMALL RIBOSOMAL SUBUNIT PROTEIN BS6M"/>
    <property type="match status" value="1"/>
</dbReference>
<evidence type="ECO:0000256" key="1">
    <source>
        <dbReference type="ARBA" id="ARBA00009512"/>
    </source>
</evidence>
<evidence type="ECO:0000256" key="3">
    <source>
        <dbReference type="ARBA" id="ARBA00023274"/>
    </source>
</evidence>
<dbReference type="EMBL" id="BKCL01000001">
    <property type="protein sequence ID" value="GEQ96890.1"/>
    <property type="molecule type" value="Genomic_DNA"/>
</dbReference>
<evidence type="ECO:0000256" key="5">
    <source>
        <dbReference type="ARBA" id="ARBA00035294"/>
    </source>
</evidence>
<comment type="function">
    <text evidence="4 6">Binds together with bS18 to 16S ribosomal RNA.</text>
</comment>
<dbReference type="Gene3D" id="3.30.70.60">
    <property type="match status" value="1"/>
</dbReference>
<evidence type="ECO:0000313" key="10">
    <source>
        <dbReference type="Proteomes" id="UP000322084"/>
    </source>
</evidence>
<comment type="similarity">
    <text evidence="1 6">Belongs to the bacterial ribosomal protein bS6 family.</text>
</comment>
<protein>
    <recommendedName>
        <fullName evidence="5 6">Small ribosomal subunit protein bS6</fullName>
    </recommendedName>
</protein>
<proteinExistence type="inferred from homology"/>
<dbReference type="RefSeq" id="WP_149999589.1">
    <property type="nucleotide sequence ID" value="NZ_BKCL01000001.1"/>
</dbReference>
<evidence type="ECO:0000313" key="9">
    <source>
        <dbReference type="EMBL" id="GER01111.1"/>
    </source>
</evidence>
<dbReference type="Proteomes" id="UP000325187">
    <property type="component" value="Unassembled WGS sequence"/>
</dbReference>